<evidence type="ECO:0000313" key="9">
    <source>
        <dbReference type="Proteomes" id="UP000726105"/>
    </source>
</evidence>
<keyword evidence="3" id="KW-0547">Nucleotide-binding</keyword>
<comment type="caution">
    <text evidence="7">The sequence shown here is derived from an EMBL/GenBank/DDBJ whole genome shotgun (WGS) entry which is preliminary data.</text>
</comment>
<evidence type="ECO:0000259" key="6">
    <source>
        <dbReference type="PROSITE" id="PS50893"/>
    </source>
</evidence>
<evidence type="ECO:0000256" key="4">
    <source>
        <dbReference type="ARBA" id="ARBA00022840"/>
    </source>
</evidence>
<dbReference type="PROSITE" id="PS00211">
    <property type="entry name" value="ABC_TRANSPORTER_1"/>
    <property type="match status" value="1"/>
</dbReference>
<dbReference type="EMBL" id="JADJIB010000003">
    <property type="protein sequence ID" value="MBK7273298.1"/>
    <property type="molecule type" value="Genomic_DNA"/>
</dbReference>
<keyword evidence="5" id="KW-0029">Amino-acid transport</keyword>
<dbReference type="Proteomes" id="UP000886632">
    <property type="component" value="Unassembled WGS sequence"/>
</dbReference>
<evidence type="ECO:0000256" key="1">
    <source>
        <dbReference type="ARBA" id="ARBA00005417"/>
    </source>
</evidence>
<reference evidence="7 9" key="1">
    <citation type="submission" date="2020-10" db="EMBL/GenBank/DDBJ databases">
        <title>Connecting structure to function with the recovery of over 1000 high-quality activated sludge metagenome-assembled genomes encoding full-length rRNA genes using long-read sequencing.</title>
        <authorList>
            <person name="Singleton C.M."/>
            <person name="Petriglieri F."/>
            <person name="Kristensen J.M."/>
            <person name="Kirkegaard R.H."/>
            <person name="Michaelsen T.Y."/>
            <person name="Andersen M.H."/>
            <person name="Karst S.M."/>
            <person name="Dueholm M.S."/>
            <person name="Nielsen P.H."/>
            <person name="Albertsen M."/>
        </authorList>
    </citation>
    <scope>NUCLEOTIDE SEQUENCE [LARGE SCALE GENOMIC DNA]</scope>
    <source>
        <strain evidence="7">Ega_18-Q3-R5-49_MAXAC.001</strain>
        <strain evidence="8">Ribe_18-Q3-R11-54_MAXAC.001</strain>
    </source>
</reference>
<comment type="similarity">
    <text evidence="1">Belongs to the ABC transporter superfamily.</text>
</comment>
<dbReference type="InterPro" id="IPR003593">
    <property type="entry name" value="AAA+_ATPase"/>
</dbReference>
<dbReference type="PROSITE" id="PS50893">
    <property type="entry name" value="ABC_TRANSPORTER_2"/>
    <property type="match status" value="1"/>
</dbReference>
<dbReference type="GO" id="GO:0005524">
    <property type="term" value="F:ATP binding"/>
    <property type="evidence" value="ECO:0007669"/>
    <property type="project" value="UniProtKB-KW"/>
</dbReference>
<dbReference type="GO" id="GO:0016887">
    <property type="term" value="F:ATP hydrolysis activity"/>
    <property type="evidence" value="ECO:0007669"/>
    <property type="project" value="InterPro"/>
</dbReference>
<dbReference type="PANTHER" id="PTHR43820:SF4">
    <property type="entry name" value="HIGH-AFFINITY BRANCHED-CHAIN AMINO ACID TRANSPORT ATP-BINDING PROTEIN LIVF"/>
    <property type="match status" value="1"/>
</dbReference>
<evidence type="ECO:0000256" key="3">
    <source>
        <dbReference type="ARBA" id="ARBA00022741"/>
    </source>
</evidence>
<dbReference type="InterPro" id="IPR052156">
    <property type="entry name" value="BCAA_Transport_ATP-bd_LivF"/>
</dbReference>
<keyword evidence="4 7" id="KW-0067">ATP-binding</keyword>
<feature type="domain" description="ABC transporter" evidence="6">
    <location>
        <begin position="2"/>
        <end position="233"/>
    </location>
</feature>
<proteinExistence type="inferred from homology"/>
<organism evidence="7 9">
    <name type="scientific">Candidatus Phosphoribacter hodrii</name>
    <dbReference type="NCBI Taxonomy" id="2953743"/>
    <lineage>
        <taxon>Bacteria</taxon>
        <taxon>Bacillati</taxon>
        <taxon>Actinomycetota</taxon>
        <taxon>Actinomycetes</taxon>
        <taxon>Micrococcales</taxon>
        <taxon>Dermatophilaceae</taxon>
        <taxon>Candidatus Phosphoribacter</taxon>
    </lineage>
</organism>
<evidence type="ECO:0000313" key="7">
    <source>
        <dbReference type="EMBL" id="MBK7273298.1"/>
    </source>
</evidence>
<keyword evidence="2" id="KW-0813">Transport</keyword>
<gene>
    <name evidence="7" type="ORF">IPI13_09065</name>
    <name evidence="8" type="ORF">IPP00_01780</name>
</gene>
<dbReference type="AlphaFoldDB" id="A0A935MA21"/>
<dbReference type="EMBL" id="JADKGK010000005">
    <property type="protein sequence ID" value="MBL0002769.1"/>
    <property type="molecule type" value="Genomic_DNA"/>
</dbReference>
<dbReference type="InterPro" id="IPR027417">
    <property type="entry name" value="P-loop_NTPase"/>
</dbReference>
<dbReference type="GO" id="GO:0015807">
    <property type="term" value="P:L-amino acid transport"/>
    <property type="evidence" value="ECO:0007669"/>
    <property type="project" value="TreeGrafter"/>
</dbReference>
<dbReference type="CDD" id="cd03224">
    <property type="entry name" value="ABC_TM1139_LivF_branched"/>
    <property type="match status" value="1"/>
</dbReference>
<dbReference type="Gene3D" id="3.40.50.300">
    <property type="entry name" value="P-loop containing nucleotide triphosphate hydrolases"/>
    <property type="match status" value="1"/>
</dbReference>
<dbReference type="PANTHER" id="PTHR43820">
    <property type="entry name" value="HIGH-AFFINITY BRANCHED-CHAIN AMINO ACID TRANSPORT ATP-BINDING PROTEIN LIVF"/>
    <property type="match status" value="1"/>
</dbReference>
<evidence type="ECO:0000256" key="2">
    <source>
        <dbReference type="ARBA" id="ARBA00022448"/>
    </source>
</evidence>
<dbReference type="InterPro" id="IPR017871">
    <property type="entry name" value="ABC_transporter-like_CS"/>
</dbReference>
<evidence type="ECO:0000313" key="8">
    <source>
        <dbReference type="EMBL" id="MBL0002769.1"/>
    </source>
</evidence>
<name>A0A935MA21_9MICO</name>
<dbReference type="SMART" id="SM00382">
    <property type="entry name" value="AAA"/>
    <property type="match status" value="1"/>
</dbReference>
<dbReference type="SUPFAM" id="SSF52540">
    <property type="entry name" value="P-loop containing nucleoside triphosphate hydrolases"/>
    <property type="match status" value="1"/>
</dbReference>
<sequence>MLEITDLYAGYGQIEAVRGLSLSVDPGRVTLLLGANGAGKSTTLRTVAGLHPPTSGTVVLNGVDVTGQPAHKMVRHGVSLVPEGRRVLAPMTVLENLRLGAYTADKAAYARTLAEVNAMFPILADRSNGAAGLLSGGEQQMLAFGRALMSQPKIMLLDEPSMGLAPAVTDRILANVRTMANSGIGILMVEQNAEAGLEVADHVIAVARGEVVFAGPAEAARANASVLRAFLGEAALAGESGA</sequence>
<dbReference type="Proteomes" id="UP000726105">
    <property type="component" value="Unassembled WGS sequence"/>
</dbReference>
<evidence type="ECO:0000256" key="5">
    <source>
        <dbReference type="ARBA" id="ARBA00022970"/>
    </source>
</evidence>
<accession>A0A935MA21</accession>
<protein>
    <submittedName>
        <fullName evidence="7">ABC transporter ATP-binding protein</fullName>
    </submittedName>
</protein>
<dbReference type="GO" id="GO:0015658">
    <property type="term" value="F:branched-chain amino acid transmembrane transporter activity"/>
    <property type="evidence" value="ECO:0007669"/>
    <property type="project" value="TreeGrafter"/>
</dbReference>
<dbReference type="InterPro" id="IPR003439">
    <property type="entry name" value="ABC_transporter-like_ATP-bd"/>
</dbReference>
<dbReference type="Pfam" id="PF00005">
    <property type="entry name" value="ABC_tran"/>
    <property type="match status" value="1"/>
</dbReference>